<evidence type="ECO:0000313" key="2">
    <source>
        <dbReference type="Proteomes" id="UP001151760"/>
    </source>
</evidence>
<reference evidence="1" key="1">
    <citation type="journal article" date="2022" name="Int. J. Mol. Sci.">
        <title>Draft Genome of Tanacetum Coccineum: Genomic Comparison of Closely Related Tanacetum-Family Plants.</title>
        <authorList>
            <person name="Yamashiro T."/>
            <person name="Shiraishi A."/>
            <person name="Nakayama K."/>
            <person name="Satake H."/>
        </authorList>
    </citation>
    <scope>NUCLEOTIDE SEQUENCE</scope>
</reference>
<comment type="caution">
    <text evidence="1">The sequence shown here is derived from an EMBL/GenBank/DDBJ whole genome shotgun (WGS) entry which is preliminary data.</text>
</comment>
<proteinExistence type="predicted"/>
<accession>A0ABQ5DPB1</accession>
<gene>
    <name evidence="1" type="ORF">Tco_0940583</name>
</gene>
<evidence type="ECO:0000313" key="1">
    <source>
        <dbReference type="EMBL" id="GJT40718.1"/>
    </source>
</evidence>
<reference evidence="1" key="2">
    <citation type="submission" date="2022-01" db="EMBL/GenBank/DDBJ databases">
        <authorList>
            <person name="Yamashiro T."/>
            <person name="Shiraishi A."/>
            <person name="Satake H."/>
            <person name="Nakayama K."/>
        </authorList>
    </citation>
    <scope>NUCLEOTIDE SEQUENCE</scope>
</reference>
<name>A0ABQ5DPB1_9ASTR</name>
<organism evidence="1 2">
    <name type="scientific">Tanacetum coccineum</name>
    <dbReference type="NCBI Taxonomy" id="301880"/>
    <lineage>
        <taxon>Eukaryota</taxon>
        <taxon>Viridiplantae</taxon>
        <taxon>Streptophyta</taxon>
        <taxon>Embryophyta</taxon>
        <taxon>Tracheophyta</taxon>
        <taxon>Spermatophyta</taxon>
        <taxon>Magnoliopsida</taxon>
        <taxon>eudicotyledons</taxon>
        <taxon>Gunneridae</taxon>
        <taxon>Pentapetalae</taxon>
        <taxon>asterids</taxon>
        <taxon>campanulids</taxon>
        <taxon>Asterales</taxon>
        <taxon>Asteraceae</taxon>
        <taxon>Asteroideae</taxon>
        <taxon>Anthemideae</taxon>
        <taxon>Anthemidinae</taxon>
        <taxon>Tanacetum</taxon>
    </lineage>
</organism>
<dbReference type="Proteomes" id="UP001151760">
    <property type="component" value="Unassembled WGS sequence"/>
</dbReference>
<protein>
    <submittedName>
        <fullName evidence="1">Uncharacterized protein</fullName>
    </submittedName>
</protein>
<sequence length="71" mass="7906">MPGWPASGSGNYRSLTKNWLDGVDYSTRTCCPALGVSGTRLHLIRISSSKVPYPYHELLNKPSYYQDEGVN</sequence>
<dbReference type="EMBL" id="BQNB010015498">
    <property type="protein sequence ID" value="GJT40718.1"/>
    <property type="molecule type" value="Genomic_DNA"/>
</dbReference>
<keyword evidence="2" id="KW-1185">Reference proteome</keyword>